<comment type="subcellular location">
    <subcellularLocation>
        <location evidence="1">Cell membrane</location>
        <topology evidence="1">Multi-pass membrane protein</topology>
    </subcellularLocation>
</comment>
<keyword evidence="7 9" id="KW-1133">Transmembrane helix</keyword>
<dbReference type="Gene3D" id="3.40.50.300">
    <property type="entry name" value="P-loop containing nucleotide triphosphate hydrolases"/>
    <property type="match status" value="1"/>
</dbReference>
<gene>
    <name evidence="12" type="ORF">DES51_101329</name>
</gene>
<dbReference type="Gene3D" id="1.20.1560.10">
    <property type="entry name" value="ABC transporter type 1, transmembrane domain"/>
    <property type="match status" value="1"/>
</dbReference>
<evidence type="ECO:0000256" key="6">
    <source>
        <dbReference type="ARBA" id="ARBA00022840"/>
    </source>
</evidence>
<dbReference type="SUPFAM" id="SSF52540">
    <property type="entry name" value="P-loop containing nucleoside triphosphate hydrolases"/>
    <property type="match status" value="1"/>
</dbReference>
<organism evidence="12 13">
    <name type="scientific">Dielma fastidiosa</name>
    <dbReference type="NCBI Taxonomy" id="1034346"/>
    <lineage>
        <taxon>Bacteria</taxon>
        <taxon>Bacillati</taxon>
        <taxon>Bacillota</taxon>
        <taxon>Erysipelotrichia</taxon>
        <taxon>Erysipelotrichales</taxon>
        <taxon>Erysipelotrichaceae</taxon>
        <taxon>Dielma</taxon>
    </lineage>
</organism>
<evidence type="ECO:0000256" key="1">
    <source>
        <dbReference type="ARBA" id="ARBA00004651"/>
    </source>
</evidence>
<evidence type="ECO:0000256" key="3">
    <source>
        <dbReference type="ARBA" id="ARBA00022475"/>
    </source>
</evidence>
<dbReference type="FunFam" id="1.20.1560.10:FF:000011">
    <property type="entry name" value="Multidrug ABC transporter ATP-binding protein"/>
    <property type="match status" value="1"/>
</dbReference>
<keyword evidence="13" id="KW-1185">Reference proteome</keyword>
<feature type="domain" description="ABC transporter" evidence="10">
    <location>
        <begin position="363"/>
        <end position="597"/>
    </location>
</feature>
<reference evidence="12 13" key="1">
    <citation type="submission" date="2018-05" db="EMBL/GenBank/DDBJ databases">
        <title>Genomic Encyclopedia of Type Strains, Phase IV (KMG-IV): sequencing the most valuable type-strain genomes for metagenomic binning, comparative biology and taxonomic classification.</title>
        <authorList>
            <person name="Goeker M."/>
        </authorList>
    </citation>
    <scope>NUCLEOTIDE SEQUENCE [LARGE SCALE GENOMIC DNA]</scope>
    <source>
        <strain evidence="12 13">JC118</strain>
    </source>
</reference>
<dbReference type="CDD" id="cd18547">
    <property type="entry name" value="ABC_6TM_Tm288_like"/>
    <property type="match status" value="1"/>
</dbReference>
<sequence>MNKTETKTGFEKLQKPSRMRTVLEVEKPKESKQTFKRLLQYFVDERKLLIGLLLAVTMGVLCNVYAPKLQSQAIDSITQGAFGVLTQRLGLMLAIYLIYGLTSLFQSRLSAHLSQRVVKTMRKDLFDKIIDLPIKYVDQHAHGDLMSRMTNDVENISDTISQSLSSLVAGILTIIGTVVMMFSLSWQLTLLSCTTVLLTVLVTKKLAGWMRRFYRQKQILLGRLNAQIEEHVIGYQTVVAYNRQPQIVEDFSLTADALTKTSIRSDILSGLMGPAMNVINNIGFVIIAVCGGYFAIHGMISIGVISAFIVYARQFGRPINELAQIYGQIETALAGAERVFAILDETSESSEGSCQVPLSEGRIQFENVDFSYIPEKQVLYDFSLEIRSGHKVALVGATGSGKTTVVNLLMRFYDIDSGRILIDGTDIRDIERDTLRKDIAIVLQDTVLFTDTIRNNLKYSNPSADDEQMRKAARLSYCDKLISQLPRGYDTLLSSSGNNLSQGQRQLLAIGRAFLADPKILILDEATSSVDTRTEKHIQDAMINLMKDRTSLIIAHRLSTIQDADCIVVMDQGRIAEQGSHDELLAKKGKYYELYNTQFEGKAI</sequence>
<evidence type="ECO:0000256" key="7">
    <source>
        <dbReference type="ARBA" id="ARBA00022989"/>
    </source>
</evidence>
<keyword evidence="8 9" id="KW-0472">Membrane</keyword>
<proteinExistence type="predicted"/>
<dbReference type="FunFam" id="3.40.50.300:FF:000287">
    <property type="entry name" value="Multidrug ABC transporter ATP-binding protein"/>
    <property type="match status" value="1"/>
</dbReference>
<comment type="caution">
    <text evidence="12">The sequence shown here is derived from an EMBL/GenBank/DDBJ whole genome shotgun (WGS) entry which is preliminary data.</text>
</comment>
<evidence type="ECO:0000256" key="9">
    <source>
        <dbReference type="SAM" id="Phobius"/>
    </source>
</evidence>
<evidence type="ECO:0000256" key="5">
    <source>
        <dbReference type="ARBA" id="ARBA00022741"/>
    </source>
</evidence>
<keyword evidence="3" id="KW-1003">Cell membrane</keyword>
<evidence type="ECO:0000259" key="10">
    <source>
        <dbReference type="PROSITE" id="PS50893"/>
    </source>
</evidence>
<dbReference type="Pfam" id="PF00005">
    <property type="entry name" value="ABC_tran"/>
    <property type="match status" value="1"/>
</dbReference>
<keyword evidence="2" id="KW-0813">Transport</keyword>
<evidence type="ECO:0000259" key="11">
    <source>
        <dbReference type="PROSITE" id="PS50929"/>
    </source>
</evidence>
<dbReference type="InterPro" id="IPR039421">
    <property type="entry name" value="Type_1_exporter"/>
</dbReference>
<dbReference type="PROSITE" id="PS50929">
    <property type="entry name" value="ABC_TM1F"/>
    <property type="match status" value="1"/>
</dbReference>
<feature type="transmembrane region" description="Helical" evidence="9">
    <location>
        <begin position="282"/>
        <end position="311"/>
    </location>
</feature>
<dbReference type="GO" id="GO:0016887">
    <property type="term" value="F:ATP hydrolysis activity"/>
    <property type="evidence" value="ECO:0007669"/>
    <property type="project" value="InterPro"/>
</dbReference>
<dbReference type="GO" id="GO:0005524">
    <property type="term" value="F:ATP binding"/>
    <property type="evidence" value="ECO:0007669"/>
    <property type="project" value="UniProtKB-KW"/>
</dbReference>
<protein>
    <submittedName>
        <fullName evidence="12">ATP-binding cassette subfamily B protein</fullName>
    </submittedName>
</protein>
<evidence type="ECO:0000256" key="8">
    <source>
        <dbReference type="ARBA" id="ARBA00023136"/>
    </source>
</evidence>
<feature type="domain" description="ABC transmembrane type-1" evidence="11">
    <location>
        <begin position="50"/>
        <end position="331"/>
    </location>
</feature>
<dbReference type="CDD" id="cd03254">
    <property type="entry name" value="ABCC_Glucan_exporter_like"/>
    <property type="match status" value="1"/>
</dbReference>
<keyword evidence="5" id="KW-0547">Nucleotide-binding</keyword>
<feature type="transmembrane region" description="Helical" evidence="9">
    <location>
        <begin position="164"/>
        <end position="182"/>
    </location>
</feature>
<dbReference type="EMBL" id="QJKH01000001">
    <property type="protein sequence ID" value="PXX81717.1"/>
    <property type="molecule type" value="Genomic_DNA"/>
</dbReference>
<keyword evidence="6 12" id="KW-0067">ATP-binding</keyword>
<dbReference type="InterPro" id="IPR036640">
    <property type="entry name" value="ABC1_TM_sf"/>
</dbReference>
<dbReference type="PANTHER" id="PTHR43394">
    <property type="entry name" value="ATP-DEPENDENT PERMEASE MDL1, MITOCHONDRIAL"/>
    <property type="match status" value="1"/>
</dbReference>
<dbReference type="InterPro" id="IPR017871">
    <property type="entry name" value="ABC_transporter-like_CS"/>
</dbReference>
<dbReference type="SUPFAM" id="SSF90123">
    <property type="entry name" value="ABC transporter transmembrane region"/>
    <property type="match status" value="1"/>
</dbReference>
<evidence type="ECO:0000256" key="4">
    <source>
        <dbReference type="ARBA" id="ARBA00022692"/>
    </source>
</evidence>
<name>A0A318LJ50_9FIRM</name>
<dbReference type="PANTHER" id="PTHR43394:SF1">
    <property type="entry name" value="ATP-BINDING CASSETTE SUB-FAMILY B MEMBER 10, MITOCHONDRIAL"/>
    <property type="match status" value="1"/>
</dbReference>
<dbReference type="SMART" id="SM00382">
    <property type="entry name" value="AAA"/>
    <property type="match status" value="1"/>
</dbReference>
<dbReference type="PROSITE" id="PS50893">
    <property type="entry name" value="ABC_TRANSPORTER_2"/>
    <property type="match status" value="1"/>
</dbReference>
<dbReference type="InterPro" id="IPR011527">
    <property type="entry name" value="ABC1_TM_dom"/>
</dbReference>
<dbReference type="GO" id="GO:0015421">
    <property type="term" value="F:ABC-type oligopeptide transporter activity"/>
    <property type="evidence" value="ECO:0007669"/>
    <property type="project" value="TreeGrafter"/>
</dbReference>
<dbReference type="InterPro" id="IPR003439">
    <property type="entry name" value="ABC_transporter-like_ATP-bd"/>
</dbReference>
<evidence type="ECO:0000256" key="2">
    <source>
        <dbReference type="ARBA" id="ARBA00022448"/>
    </source>
</evidence>
<feature type="transmembrane region" description="Helical" evidence="9">
    <location>
        <begin position="48"/>
        <end position="66"/>
    </location>
</feature>
<accession>A0A318LJ50</accession>
<dbReference type="Pfam" id="PF00664">
    <property type="entry name" value="ABC_membrane"/>
    <property type="match status" value="1"/>
</dbReference>
<dbReference type="InterPro" id="IPR003593">
    <property type="entry name" value="AAA+_ATPase"/>
</dbReference>
<evidence type="ECO:0000313" key="12">
    <source>
        <dbReference type="EMBL" id="PXX81717.1"/>
    </source>
</evidence>
<dbReference type="GO" id="GO:0005886">
    <property type="term" value="C:plasma membrane"/>
    <property type="evidence" value="ECO:0007669"/>
    <property type="project" value="UniProtKB-SubCell"/>
</dbReference>
<feature type="transmembrane region" description="Helical" evidence="9">
    <location>
        <begin position="188"/>
        <end position="207"/>
    </location>
</feature>
<evidence type="ECO:0000313" key="13">
    <source>
        <dbReference type="Proteomes" id="UP000247612"/>
    </source>
</evidence>
<dbReference type="InterPro" id="IPR027417">
    <property type="entry name" value="P-loop_NTPase"/>
</dbReference>
<dbReference type="STRING" id="1034346.GCA_000313565_00325"/>
<dbReference type="AlphaFoldDB" id="A0A318LJ50"/>
<dbReference type="Proteomes" id="UP000247612">
    <property type="component" value="Unassembled WGS sequence"/>
</dbReference>
<dbReference type="RefSeq" id="WP_022936633.1">
    <property type="nucleotide sequence ID" value="NZ_CABKRQ010000001.1"/>
</dbReference>
<dbReference type="PROSITE" id="PS00211">
    <property type="entry name" value="ABC_TRANSPORTER_1"/>
    <property type="match status" value="1"/>
</dbReference>
<feature type="transmembrane region" description="Helical" evidence="9">
    <location>
        <begin position="86"/>
        <end position="105"/>
    </location>
</feature>
<keyword evidence="4 9" id="KW-0812">Transmembrane</keyword>